<reference evidence="2" key="1">
    <citation type="journal article" date="2014" name="Genome Announc.">
        <title>Draft Genome Sequences of Three Alkaliphilic Bacillus Strains, Bacillus wakoensis JCM 9140T, Bacillus akibai JCM 9157T, and Bacillus hemicellulosilyticus JCM 9152T.</title>
        <authorList>
            <person name="Yuki M."/>
            <person name="Oshima K."/>
            <person name="Suda W."/>
            <person name="Oshida Y."/>
            <person name="Kitamura K."/>
            <person name="Iida T."/>
            <person name="Hattori M."/>
            <person name="Ohkuma M."/>
        </authorList>
    </citation>
    <scope>NUCLEOTIDE SEQUENCE [LARGE SCALE GENOMIC DNA]</scope>
    <source>
        <strain evidence="2">JCM 9140</strain>
    </source>
</reference>
<dbReference type="InterPro" id="IPR011528">
    <property type="entry name" value="NERD"/>
</dbReference>
<comment type="caution">
    <text evidence="2">The sequence shown here is derived from an EMBL/GenBank/DDBJ whole genome shotgun (WGS) entry which is preliminary data.</text>
</comment>
<keyword evidence="3" id="KW-1185">Reference proteome</keyword>
<dbReference type="Pfam" id="PF08378">
    <property type="entry name" value="NERD"/>
    <property type="match status" value="1"/>
</dbReference>
<dbReference type="OrthoDB" id="569879at2"/>
<sequence>MIKKERTIPHKILQLQALQRRLPAHHPKLPQIEEELARRIAGHRGEQALDYYLLFLDPRKYDIYHGLRLTDQTSYFQIDTMIVSPAFILLIEIKNISGTIYFDGTFDQMLRTKEGKETGFSNPLLQIKRHELQFDNWLHLHKLVQPPLEPFVVISNPSTIIKASNQHTHFFEKIIHSASLLTKIEQLEKRHPTVYLKQKDNQKLSTTLLKQHTPAKTDILEQLNISEAELIKGVHCPKCLAIPMLRSYGKWSCPKCTYAAKDAHLPSLKDYTLLVNSTITNSKLRHFLQLSSRNISTDLLQSLNVSITGKQKGTTYRLDDFF</sequence>
<protein>
    <recommendedName>
        <fullName evidence="1">NERD domain-containing protein</fullName>
    </recommendedName>
</protein>
<evidence type="ECO:0000313" key="2">
    <source>
        <dbReference type="EMBL" id="GAE28402.1"/>
    </source>
</evidence>
<accession>W4Q8V7</accession>
<dbReference type="PROSITE" id="PS50965">
    <property type="entry name" value="NERD"/>
    <property type="match status" value="1"/>
</dbReference>
<organism evidence="2 3">
    <name type="scientific">Halalkalibacter wakoensis JCM 9140</name>
    <dbReference type="NCBI Taxonomy" id="1236970"/>
    <lineage>
        <taxon>Bacteria</taxon>
        <taxon>Bacillati</taxon>
        <taxon>Bacillota</taxon>
        <taxon>Bacilli</taxon>
        <taxon>Bacillales</taxon>
        <taxon>Bacillaceae</taxon>
        <taxon>Halalkalibacter</taxon>
    </lineage>
</organism>
<dbReference type="Proteomes" id="UP000018890">
    <property type="component" value="Unassembled WGS sequence"/>
</dbReference>
<evidence type="ECO:0000259" key="1">
    <source>
        <dbReference type="PROSITE" id="PS50965"/>
    </source>
</evidence>
<gene>
    <name evidence="2" type="ORF">JCM9140_4626</name>
</gene>
<evidence type="ECO:0000313" key="3">
    <source>
        <dbReference type="Proteomes" id="UP000018890"/>
    </source>
</evidence>
<name>W4Q8V7_9BACI</name>
<dbReference type="EMBL" id="BAUT01000103">
    <property type="protein sequence ID" value="GAE28402.1"/>
    <property type="molecule type" value="Genomic_DNA"/>
</dbReference>
<proteinExistence type="predicted"/>
<dbReference type="AlphaFoldDB" id="W4Q8V7"/>
<dbReference type="RefSeq" id="WP_034751131.1">
    <property type="nucleotide sequence ID" value="NZ_BAUT01000103.1"/>
</dbReference>
<dbReference type="STRING" id="1236970.JCM9140_4626"/>
<feature type="domain" description="NERD" evidence="1">
    <location>
        <begin position="41"/>
        <end position="157"/>
    </location>
</feature>